<dbReference type="GO" id="GO:0046872">
    <property type="term" value="F:metal ion binding"/>
    <property type="evidence" value="ECO:0007669"/>
    <property type="project" value="UniProtKB-KW"/>
</dbReference>
<dbReference type="GO" id="GO:0016811">
    <property type="term" value="F:hydrolase activity, acting on carbon-nitrogen (but not peptide) bonds, in linear amides"/>
    <property type="evidence" value="ECO:0007669"/>
    <property type="project" value="InterPro"/>
</dbReference>
<keyword evidence="3 9" id="KW-0812">Transmembrane</keyword>
<evidence type="ECO:0000256" key="4">
    <source>
        <dbReference type="ARBA" id="ARBA00022801"/>
    </source>
</evidence>
<evidence type="ECO:0000256" key="9">
    <source>
        <dbReference type="SAM" id="Phobius"/>
    </source>
</evidence>
<dbReference type="GO" id="GO:0046514">
    <property type="term" value="P:ceramide catabolic process"/>
    <property type="evidence" value="ECO:0007669"/>
    <property type="project" value="TreeGrafter"/>
</dbReference>
<sequence length="174" mass="19050">GLASVPLSVSGLYLYYPNPVLHQVCFGILLFNCTYRTIRLFKTAPPTVPSSDLRAARHYILTGSLLFILAFGIWNVDNVWCDTLTSLRAQSWGTFVDAVTQGHAWWHLLTGLGCTRIGVGTSYLLVCRKYPGAFELTSPVLGLVPAIRWRTSAVEKNGKGGGGTNGSAKMDKWQ</sequence>
<dbReference type="Pfam" id="PF05875">
    <property type="entry name" value="Ceramidase"/>
    <property type="match status" value="1"/>
</dbReference>
<name>A0A8H3AN25_9AGAM</name>
<keyword evidence="5 9" id="KW-1133">Transmembrane helix</keyword>
<evidence type="ECO:0000256" key="8">
    <source>
        <dbReference type="SAM" id="MobiDB-lite"/>
    </source>
</evidence>
<dbReference type="Proteomes" id="UP000663861">
    <property type="component" value="Unassembled WGS sequence"/>
</dbReference>
<dbReference type="GO" id="GO:0005789">
    <property type="term" value="C:endoplasmic reticulum membrane"/>
    <property type="evidence" value="ECO:0007669"/>
    <property type="project" value="TreeGrafter"/>
</dbReference>
<evidence type="ECO:0000313" key="11">
    <source>
        <dbReference type="Proteomes" id="UP000663861"/>
    </source>
</evidence>
<feature type="binding site" evidence="7">
    <location>
        <position position="107"/>
    </location>
    <ligand>
        <name>Zn(2+)</name>
        <dbReference type="ChEBI" id="CHEBI:29105"/>
        <note>catalytic</note>
    </ligand>
</feature>
<evidence type="ECO:0000256" key="7">
    <source>
        <dbReference type="PIRSR" id="PIRSR608901-2"/>
    </source>
</evidence>
<feature type="non-terminal residue" evidence="10">
    <location>
        <position position="1"/>
    </location>
</feature>
<evidence type="ECO:0000256" key="6">
    <source>
        <dbReference type="ARBA" id="ARBA00023136"/>
    </source>
</evidence>
<feature type="region of interest" description="Disordered" evidence="8">
    <location>
        <begin position="155"/>
        <end position="174"/>
    </location>
</feature>
<dbReference type="EMBL" id="CAJMWY010000307">
    <property type="protein sequence ID" value="CAE6427183.1"/>
    <property type="molecule type" value="Genomic_DNA"/>
</dbReference>
<dbReference type="InterPro" id="IPR008901">
    <property type="entry name" value="ACER"/>
</dbReference>
<comment type="subcellular location">
    <subcellularLocation>
        <location evidence="1">Membrane</location>
        <topology evidence="1">Multi-pass membrane protein</topology>
    </subcellularLocation>
</comment>
<dbReference type="PANTHER" id="PTHR46187:SF3">
    <property type="entry name" value="ALKALINE CERAMIDASE 3"/>
    <property type="match status" value="1"/>
</dbReference>
<protein>
    <recommendedName>
        <fullName evidence="12">Alkaline ceramidase 3</fullName>
    </recommendedName>
</protein>
<dbReference type="GO" id="GO:0046513">
    <property type="term" value="P:ceramide biosynthetic process"/>
    <property type="evidence" value="ECO:0007669"/>
    <property type="project" value="TreeGrafter"/>
</dbReference>
<organism evidence="10 11">
    <name type="scientific">Rhizoctonia solani</name>
    <dbReference type="NCBI Taxonomy" id="456999"/>
    <lineage>
        <taxon>Eukaryota</taxon>
        <taxon>Fungi</taxon>
        <taxon>Dikarya</taxon>
        <taxon>Basidiomycota</taxon>
        <taxon>Agaricomycotina</taxon>
        <taxon>Agaricomycetes</taxon>
        <taxon>Cantharellales</taxon>
        <taxon>Ceratobasidiaceae</taxon>
        <taxon>Rhizoctonia</taxon>
    </lineage>
</organism>
<evidence type="ECO:0008006" key="12">
    <source>
        <dbReference type="Google" id="ProtNLM"/>
    </source>
</evidence>
<keyword evidence="7" id="KW-0862">Zinc</keyword>
<dbReference type="AlphaFoldDB" id="A0A8H3AN25"/>
<keyword evidence="7" id="KW-0479">Metal-binding</keyword>
<keyword evidence="6 9" id="KW-0472">Membrane</keyword>
<accession>A0A8H3AN25</accession>
<feature type="binding site" evidence="7">
    <location>
        <position position="103"/>
    </location>
    <ligand>
        <name>Zn(2+)</name>
        <dbReference type="ChEBI" id="CHEBI:29105"/>
        <note>catalytic</note>
    </ligand>
</feature>
<comment type="cofactor">
    <cofactor evidence="7">
        <name>Zn(2+)</name>
        <dbReference type="ChEBI" id="CHEBI:29105"/>
    </cofactor>
</comment>
<gene>
    <name evidence="10" type="ORF">RDB_LOCUS21195</name>
</gene>
<feature type="transmembrane region" description="Helical" evidence="9">
    <location>
        <begin position="20"/>
        <end position="38"/>
    </location>
</feature>
<evidence type="ECO:0000256" key="5">
    <source>
        <dbReference type="ARBA" id="ARBA00022989"/>
    </source>
</evidence>
<evidence type="ECO:0000256" key="2">
    <source>
        <dbReference type="ARBA" id="ARBA00009780"/>
    </source>
</evidence>
<comment type="similarity">
    <text evidence="2">Belongs to the alkaline ceramidase family.</text>
</comment>
<evidence type="ECO:0000256" key="3">
    <source>
        <dbReference type="ARBA" id="ARBA00022692"/>
    </source>
</evidence>
<feature type="transmembrane region" description="Helical" evidence="9">
    <location>
        <begin position="59"/>
        <end position="76"/>
    </location>
</feature>
<comment type="caution">
    <text evidence="10">The sequence shown here is derived from an EMBL/GenBank/DDBJ whole genome shotgun (WGS) entry which is preliminary data.</text>
</comment>
<evidence type="ECO:0000256" key="1">
    <source>
        <dbReference type="ARBA" id="ARBA00004141"/>
    </source>
</evidence>
<proteinExistence type="inferred from homology"/>
<feature type="transmembrane region" description="Helical" evidence="9">
    <location>
        <begin position="104"/>
        <end position="126"/>
    </location>
</feature>
<keyword evidence="4" id="KW-0378">Hydrolase</keyword>
<dbReference type="PANTHER" id="PTHR46187">
    <property type="entry name" value="ALKALINE CERAMIDASE 3"/>
    <property type="match status" value="1"/>
</dbReference>
<evidence type="ECO:0000313" key="10">
    <source>
        <dbReference type="EMBL" id="CAE6427183.1"/>
    </source>
</evidence>
<reference evidence="10" key="1">
    <citation type="submission" date="2021-01" db="EMBL/GenBank/DDBJ databases">
        <authorList>
            <person name="Kaushik A."/>
        </authorList>
    </citation>
    <scope>NUCLEOTIDE SEQUENCE</scope>
    <source>
        <strain evidence="10">AG4-RS23</strain>
    </source>
</reference>